<protein>
    <submittedName>
        <fullName evidence="1">Uncharacterized protein</fullName>
    </submittedName>
</protein>
<dbReference type="EMBL" id="JAACJN010000075">
    <property type="protein sequence ID" value="KAF5378647.1"/>
    <property type="molecule type" value="Genomic_DNA"/>
</dbReference>
<gene>
    <name evidence="1" type="ORF">D9757_009535</name>
</gene>
<accession>A0A8H5H8G8</accession>
<evidence type="ECO:0000313" key="2">
    <source>
        <dbReference type="Proteomes" id="UP000518752"/>
    </source>
</evidence>
<dbReference type="AlphaFoldDB" id="A0A8H5H8G8"/>
<reference evidence="1 2" key="1">
    <citation type="journal article" date="2020" name="ISME J.">
        <title>Uncovering the hidden diversity of litter-decomposition mechanisms in mushroom-forming fungi.</title>
        <authorList>
            <person name="Floudas D."/>
            <person name="Bentzer J."/>
            <person name="Ahren D."/>
            <person name="Johansson T."/>
            <person name="Persson P."/>
            <person name="Tunlid A."/>
        </authorList>
    </citation>
    <scope>NUCLEOTIDE SEQUENCE [LARGE SCALE GENOMIC DNA]</scope>
    <source>
        <strain evidence="1 2">CBS 406.79</strain>
    </source>
</reference>
<evidence type="ECO:0000313" key="1">
    <source>
        <dbReference type="EMBL" id="KAF5378647.1"/>
    </source>
</evidence>
<proteinExistence type="predicted"/>
<dbReference type="Proteomes" id="UP000518752">
    <property type="component" value="Unassembled WGS sequence"/>
</dbReference>
<organism evidence="1 2">
    <name type="scientific">Collybiopsis confluens</name>
    <dbReference type="NCBI Taxonomy" id="2823264"/>
    <lineage>
        <taxon>Eukaryota</taxon>
        <taxon>Fungi</taxon>
        <taxon>Dikarya</taxon>
        <taxon>Basidiomycota</taxon>
        <taxon>Agaricomycotina</taxon>
        <taxon>Agaricomycetes</taxon>
        <taxon>Agaricomycetidae</taxon>
        <taxon>Agaricales</taxon>
        <taxon>Marasmiineae</taxon>
        <taxon>Omphalotaceae</taxon>
        <taxon>Collybiopsis</taxon>
    </lineage>
</organism>
<comment type="caution">
    <text evidence="1">The sequence shown here is derived from an EMBL/GenBank/DDBJ whole genome shotgun (WGS) entry which is preliminary data.</text>
</comment>
<name>A0A8H5H8G8_9AGAR</name>
<sequence>MDWVHARIGGNGCLGDKYVVLDIEVDAVGAERIVTISAGNLNLKKDTHSAQATWIPTYSLALAFVFVFHPIFSFQVPPAWINVRSQSSQTTLSATSLGGGGSSKHFDVGAIARGVYSGLAVTLLADAVGTQAEEELEVSDSNGASDEKPPEACHDFQTERYDEQFYFSTSPEPLDGYRGPLDSVAQMRLLRAGLSRPTEHHYTFGSWYGTLWRGVSISFPSQTRNNSLYQELARRTCAARNGPLNWR</sequence>
<keyword evidence="2" id="KW-1185">Reference proteome</keyword>